<evidence type="ECO:0000256" key="2">
    <source>
        <dbReference type="SAM" id="MobiDB-lite"/>
    </source>
</evidence>
<accession>A0A9W8HYN5</accession>
<organism evidence="3 4">
    <name type="scientific">Coemansia guatemalensis</name>
    <dbReference type="NCBI Taxonomy" id="2761395"/>
    <lineage>
        <taxon>Eukaryota</taxon>
        <taxon>Fungi</taxon>
        <taxon>Fungi incertae sedis</taxon>
        <taxon>Zoopagomycota</taxon>
        <taxon>Kickxellomycotina</taxon>
        <taxon>Kickxellomycetes</taxon>
        <taxon>Kickxellales</taxon>
        <taxon>Kickxellaceae</taxon>
        <taxon>Coemansia</taxon>
    </lineage>
</organism>
<keyword evidence="4" id="KW-1185">Reference proteome</keyword>
<name>A0A9W8HYN5_9FUNG</name>
<evidence type="ECO:0000256" key="1">
    <source>
        <dbReference type="SAM" id="Coils"/>
    </source>
</evidence>
<dbReference type="Proteomes" id="UP001140094">
    <property type="component" value="Unassembled WGS sequence"/>
</dbReference>
<evidence type="ECO:0000313" key="4">
    <source>
        <dbReference type="Proteomes" id="UP001140094"/>
    </source>
</evidence>
<feature type="coiled-coil region" evidence="1">
    <location>
        <begin position="338"/>
        <end position="421"/>
    </location>
</feature>
<feature type="compositionally biased region" description="Low complexity" evidence="2">
    <location>
        <begin position="259"/>
        <end position="273"/>
    </location>
</feature>
<dbReference type="AlphaFoldDB" id="A0A9W8HYN5"/>
<proteinExistence type="predicted"/>
<keyword evidence="1" id="KW-0175">Coiled coil</keyword>
<comment type="caution">
    <text evidence="3">The sequence shown here is derived from an EMBL/GenBank/DDBJ whole genome shotgun (WGS) entry which is preliminary data.</text>
</comment>
<gene>
    <name evidence="3" type="ORF">H4R20_003155</name>
</gene>
<dbReference type="EMBL" id="JANBUO010000613">
    <property type="protein sequence ID" value="KAJ2802769.1"/>
    <property type="molecule type" value="Genomic_DNA"/>
</dbReference>
<dbReference type="OrthoDB" id="5569911at2759"/>
<feature type="region of interest" description="Disordered" evidence="2">
    <location>
        <begin position="517"/>
        <end position="537"/>
    </location>
</feature>
<feature type="compositionally biased region" description="Polar residues" evidence="2">
    <location>
        <begin position="524"/>
        <end position="537"/>
    </location>
</feature>
<evidence type="ECO:0000313" key="3">
    <source>
        <dbReference type="EMBL" id="KAJ2802769.1"/>
    </source>
</evidence>
<feature type="region of interest" description="Disordered" evidence="2">
    <location>
        <begin position="257"/>
        <end position="286"/>
    </location>
</feature>
<protein>
    <submittedName>
        <fullName evidence="3">Uncharacterized protein</fullName>
    </submittedName>
</protein>
<sequence length="537" mass="59094">MRLHEAHILQQRDLDAERRLREAQGLAITQQREKLTRASYLAESADQRVREATEQMAANHAAAEHAWAEERQRLLDNAERLARDQRCRSVAPDNDLPPAVGSIECIIREQLPGTAQAFQSAGSTIEPASSPRLRRRWSFSTMPHPSSTESAVQPQLPPSIAMSHTATQTASGENVDQMLAAYSEKLMLKEDALRNREDELDAARVAAVEVEAALRSAATAAHARPLPRPLSPRAAASWSLASSAMPALRSRSASLFQGLRPGSRPASSASDAPPLLPQRRPDSSHTSLPIVEDEAAIAASPSSPSRRSAVDGVPAFVRSLKPLVHMAVSETERLRNCIADLESRALHAEAELQVSNEQLAQLKSHCERRAQQEDAVQQDIAHVLSQITRLRENVVRLEQEKGSCEQEIDTLRQRCRDAEDQSATQVLQLIVDRIGKRSFEKQRADSSALSDISSASAQESKMPARFASVGPVAVSHPEAADIRAEFNALLHQVIARRDEDIERMQALVDVWRADAHKATRANEQRSWNSGSRSTQTT</sequence>
<reference evidence="3" key="1">
    <citation type="submission" date="2022-07" db="EMBL/GenBank/DDBJ databases">
        <title>Phylogenomic reconstructions and comparative analyses of Kickxellomycotina fungi.</title>
        <authorList>
            <person name="Reynolds N.K."/>
            <person name="Stajich J.E."/>
            <person name="Barry K."/>
            <person name="Grigoriev I.V."/>
            <person name="Crous P."/>
            <person name="Smith M.E."/>
        </authorList>
    </citation>
    <scope>NUCLEOTIDE SEQUENCE</scope>
    <source>
        <strain evidence="3">NRRL 1565</strain>
    </source>
</reference>